<dbReference type="EMBL" id="JBHSFQ010000005">
    <property type="protein sequence ID" value="MFC4561763.1"/>
    <property type="molecule type" value="Genomic_DNA"/>
</dbReference>
<dbReference type="PRINTS" id="PR00081">
    <property type="entry name" value="GDHRDH"/>
</dbReference>
<accession>A0ABV9DVY9</accession>
<proteinExistence type="inferred from homology"/>
<evidence type="ECO:0000313" key="3">
    <source>
        <dbReference type="EMBL" id="MFC4561763.1"/>
    </source>
</evidence>
<dbReference type="CDD" id="cd05233">
    <property type="entry name" value="SDR_c"/>
    <property type="match status" value="1"/>
</dbReference>
<evidence type="ECO:0000259" key="2">
    <source>
        <dbReference type="SMART" id="SM00822"/>
    </source>
</evidence>
<dbReference type="PANTHER" id="PTHR43943:SF2">
    <property type="entry name" value="DEHYDROGENASE_REDUCTASE 4"/>
    <property type="match status" value="1"/>
</dbReference>
<dbReference type="NCBIfam" id="NF005559">
    <property type="entry name" value="PRK07231.1"/>
    <property type="match status" value="1"/>
</dbReference>
<comment type="caution">
    <text evidence="3">The sequence shown here is derived from an EMBL/GenBank/DDBJ whole genome shotgun (WGS) entry which is preliminary data.</text>
</comment>
<dbReference type="Proteomes" id="UP001595923">
    <property type="component" value="Unassembled WGS sequence"/>
</dbReference>
<name>A0ABV9DVY9_9ACTN</name>
<comment type="similarity">
    <text evidence="1">Belongs to the short-chain dehydrogenases/reductases (SDR) family.</text>
</comment>
<protein>
    <submittedName>
        <fullName evidence="3">SDR family oxidoreductase</fullName>
    </submittedName>
</protein>
<feature type="domain" description="Ketoreductase" evidence="2">
    <location>
        <begin position="7"/>
        <end position="185"/>
    </location>
</feature>
<dbReference type="InterPro" id="IPR036291">
    <property type="entry name" value="NAD(P)-bd_dom_sf"/>
</dbReference>
<dbReference type="InterPro" id="IPR002347">
    <property type="entry name" value="SDR_fam"/>
</dbReference>
<keyword evidence="4" id="KW-1185">Reference proteome</keyword>
<dbReference type="InterPro" id="IPR057326">
    <property type="entry name" value="KR_dom"/>
</dbReference>
<dbReference type="PRINTS" id="PR00080">
    <property type="entry name" value="SDRFAMILY"/>
</dbReference>
<organism evidence="3 4">
    <name type="scientific">Nocardiopsis mangrovi</name>
    <dbReference type="NCBI Taxonomy" id="1179818"/>
    <lineage>
        <taxon>Bacteria</taxon>
        <taxon>Bacillati</taxon>
        <taxon>Actinomycetota</taxon>
        <taxon>Actinomycetes</taxon>
        <taxon>Streptosporangiales</taxon>
        <taxon>Nocardiopsidaceae</taxon>
        <taxon>Nocardiopsis</taxon>
    </lineage>
</organism>
<evidence type="ECO:0000313" key="4">
    <source>
        <dbReference type="Proteomes" id="UP001595923"/>
    </source>
</evidence>
<dbReference type="Gene3D" id="3.40.50.720">
    <property type="entry name" value="NAD(P)-binding Rossmann-like Domain"/>
    <property type="match status" value="1"/>
</dbReference>
<dbReference type="SUPFAM" id="SSF51735">
    <property type="entry name" value="NAD(P)-binding Rossmann-fold domains"/>
    <property type="match status" value="1"/>
</dbReference>
<dbReference type="PROSITE" id="PS00061">
    <property type="entry name" value="ADH_SHORT"/>
    <property type="match status" value="1"/>
</dbReference>
<dbReference type="PANTHER" id="PTHR43943">
    <property type="entry name" value="DEHYDROGENASE/REDUCTASE (SDR FAMILY) MEMBER 4"/>
    <property type="match status" value="1"/>
</dbReference>
<evidence type="ECO:0000256" key="1">
    <source>
        <dbReference type="ARBA" id="ARBA00006484"/>
    </source>
</evidence>
<sequence length="251" mass="25243">MGRFDGKTAIITGASRGIGLAAAQRIVGEGGRVVVTARDPGPLRDAVDRLGGAGTAVGVAGKAHDDAHRAEAVDRALTAFGRIDVLVNNAGINPVFGPLIDVEPAAMAKVFEVNVIAAVSWTAAVHRAWMKEHGGAVVNVASLAGLHPSPGIAAYGASKAAMINVTAQLAYELAPRVRVNAVAPAVVKTRFAAALYEADEAGVAAGYPAGRLGTPDDVAAAIAYLASDEAAWVTGQTHALDGGRSLGSGIG</sequence>
<dbReference type="InterPro" id="IPR020904">
    <property type="entry name" value="Sc_DH/Rdtase_CS"/>
</dbReference>
<reference evidence="4" key="1">
    <citation type="journal article" date="2019" name="Int. J. Syst. Evol. Microbiol.">
        <title>The Global Catalogue of Microorganisms (GCM) 10K type strain sequencing project: providing services to taxonomists for standard genome sequencing and annotation.</title>
        <authorList>
            <consortium name="The Broad Institute Genomics Platform"/>
            <consortium name="The Broad Institute Genome Sequencing Center for Infectious Disease"/>
            <person name="Wu L."/>
            <person name="Ma J."/>
        </authorList>
    </citation>
    <scope>NUCLEOTIDE SEQUENCE [LARGE SCALE GENOMIC DNA]</scope>
    <source>
        <strain evidence="4">XZYJ18</strain>
    </source>
</reference>
<dbReference type="RefSeq" id="WP_378572379.1">
    <property type="nucleotide sequence ID" value="NZ_JBHSFQ010000005.1"/>
</dbReference>
<dbReference type="Pfam" id="PF13561">
    <property type="entry name" value="adh_short_C2"/>
    <property type="match status" value="1"/>
</dbReference>
<gene>
    <name evidence="3" type="ORF">ACFO4E_07825</name>
</gene>
<dbReference type="SMART" id="SM00822">
    <property type="entry name" value="PKS_KR"/>
    <property type="match status" value="1"/>
</dbReference>